<evidence type="ECO:0000256" key="6">
    <source>
        <dbReference type="ARBA" id="ARBA00023310"/>
    </source>
</evidence>
<dbReference type="Proteomes" id="UP000734854">
    <property type="component" value="Unassembled WGS sequence"/>
</dbReference>
<dbReference type="InterPro" id="IPR000711">
    <property type="entry name" value="ATPase_OSCP/dsu"/>
</dbReference>
<gene>
    <name evidence="7" type="ORF">ZIOFF_013677</name>
</gene>
<evidence type="ECO:0000256" key="5">
    <source>
        <dbReference type="ARBA" id="ARBA00023136"/>
    </source>
</evidence>
<dbReference type="GO" id="GO:0016020">
    <property type="term" value="C:membrane"/>
    <property type="evidence" value="ECO:0007669"/>
    <property type="project" value="UniProtKB-SubCell"/>
</dbReference>
<dbReference type="PANTHER" id="PTHR11910">
    <property type="entry name" value="ATP SYNTHASE DELTA CHAIN"/>
    <property type="match status" value="1"/>
</dbReference>
<evidence type="ECO:0000256" key="3">
    <source>
        <dbReference type="ARBA" id="ARBA00022781"/>
    </source>
</evidence>
<evidence type="ECO:0000256" key="4">
    <source>
        <dbReference type="ARBA" id="ARBA00023065"/>
    </source>
</evidence>
<evidence type="ECO:0000256" key="1">
    <source>
        <dbReference type="ARBA" id="ARBA00004370"/>
    </source>
</evidence>
<dbReference type="GO" id="GO:0046933">
    <property type="term" value="F:proton-transporting ATP synthase activity, rotational mechanism"/>
    <property type="evidence" value="ECO:0007669"/>
    <property type="project" value="InterPro"/>
</dbReference>
<dbReference type="EMBL" id="JACMSC010000004">
    <property type="protein sequence ID" value="KAG6523790.1"/>
    <property type="molecule type" value="Genomic_DNA"/>
</dbReference>
<dbReference type="Pfam" id="PF00213">
    <property type="entry name" value="OSCP"/>
    <property type="match status" value="1"/>
</dbReference>
<evidence type="ECO:0000256" key="2">
    <source>
        <dbReference type="ARBA" id="ARBA00022448"/>
    </source>
</evidence>
<accession>A0A8J5HC36</accession>
<keyword evidence="2" id="KW-0813">Transport</keyword>
<comment type="subcellular location">
    <subcellularLocation>
        <location evidence="1">Membrane</location>
    </subcellularLocation>
</comment>
<keyword evidence="8" id="KW-1185">Reference proteome</keyword>
<sequence length="272" mass="29506">MHAARWLKLLYPKPSTQSTSRIAIPTSTCHHHLISCTPQLNFLHNLPTSVSSFSGLPILHRSSSSLTYVCDTAELSFMNQSISASRHPACPMALPAHGASSLKTYQVSSRCDDREDTSTCNLQSRPVKVGNISICSGVSFSLFPPSFMPDFKKNGKLVAEIEEAAGLNSFIRPPVDDLVVCVSSAVKLDGRQIDLIARKMRRLTGFRKLRLENAVDPSLIAGFVISYCDEGSQIIDLSVKGKLDALAARLESSDKKSTGSIVGDFLACSMKS</sequence>
<protein>
    <submittedName>
        <fullName evidence="7">Uncharacterized protein</fullName>
    </submittedName>
</protein>
<evidence type="ECO:0000313" key="7">
    <source>
        <dbReference type="EMBL" id="KAG6523790.1"/>
    </source>
</evidence>
<reference evidence="7 8" key="1">
    <citation type="submission" date="2020-08" db="EMBL/GenBank/DDBJ databases">
        <title>Plant Genome Project.</title>
        <authorList>
            <person name="Zhang R.-G."/>
        </authorList>
    </citation>
    <scope>NUCLEOTIDE SEQUENCE [LARGE SCALE GENOMIC DNA]</scope>
    <source>
        <tissue evidence="7">Rhizome</tissue>
    </source>
</reference>
<comment type="caution">
    <text evidence="7">The sequence shown here is derived from an EMBL/GenBank/DDBJ whole genome shotgun (WGS) entry which is preliminary data.</text>
</comment>
<keyword evidence="3" id="KW-0375">Hydrogen ion transport</keyword>
<dbReference type="PRINTS" id="PR00125">
    <property type="entry name" value="ATPASEDELTA"/>
</dbReference>
<keyword evidence="6" id="KW-0066">ATP synthesis</keyword>
<dbReference type="AlphaFoldDB" id="A0A8J5HC36"/>
<proteinExistence type="predicted"/>
<name>A0A8J5HC36_ZINOF</name>
<keyword evidence="5" id="KW-0472">Membrane</keyword>
<organism evidence="7 8">
    <name type="scientific">Zingiber officinale</name>
    <name type="common">Ginger</name>
    <name type="synonym">Amomum zingiber</name>
    <dbReference type="NCBI Taxonomy" id="94328"/>
    <lineage>
        <taxon>Eukaryota</taxon>
        <taxon>Viridiplantae</taxon>
        <taxon>Streptophyta</taxon>
        <taxon>Embryophyta</taxon>
        <taxon>Tracheophyta</taxon>
        <taxon>Spermatophyta</taxon>
        <taxon>Magnoliopsida</taxon>
        <taxon>Liliopsida</taxon>
        <taxon>Zingiberales</taxon>
        <taxon>Zingiberaceae</taxon>
        <taxon>Zingiber</taxon>
    </lineage>
</organism>
<evidence type="ECO:0000313" key="8">
    <source>
        <dbReference type="Proteomes" id="UP000734854"/>
    </source>
</evidence>
<keyword evidence="4" id="KW-0406">Ion transport</keyword>